<evidence type="ECO:0000313" key="3">
    <source>
        <dbReference type="EMBL" id="KAK8885072.1"/>
    </source>
</evidence>
<keyword evidence="4" id="KW-1185">Reference proteome</keyword>
<reference evidence="3 4" key="1">
    <citation type="submission" date="2024-04" db="EMBL/GenBank/DDBJ databases">
        <title>Tritrichomonas musculus Genome.</title>
        <authorList>
            <person name="Alves-Ferreira E."/>
            <person name="Grigg M."/>
            <person name="Lorenzi H."/>
            <person name="Galac M."/>
        </authorList>
    </citation>
    <scope>NUCLEOTIDE SEQUENCE [LARGE SCALE GENOMIC DNA]</scope>
    <source>
        <strain evidence="3 4">EAF2021</strain>
    </source>
</reference>
<gene>
    <name evidence="3" type="ORF">M9Y10_044201</name>
</gene>
<feature type="compositionally biased region" description="Basic residues" evidence="2">
    <location>
        <begin position="132"/>
        <end position="146"/>
    </location>
</feature>
<dbReference type="EMBL" id="JAPFFF010000008">
    <property type="protein sequence ID" value="KAK8885072.1"/>
    <property type="molecule type" value="Genomic_DNA"/>
</dbReference>
<sequence length="146" mass="17386">MSNELDARSISEVQKTLKILREQNRELSANNRIIREQIRLVEIRTENIRLDYQEHKDEIDSSNEKIIKIIEDEANKRESDRKGKKRELLRLIRQKTNENNQIQDQIRSLNLQILHFNKMADNLPKSSETKRITKNKVKKSKVPSQK</sequence>
<evidence type="ECO:0000256" key="2">
    <source>
        <dbReference type="SAM" id="MobiDB-lite"/>
    </source>
</evidence>
<feature type="region of interest" description="Disordered" evidence="2">
    <location>
        <begin position="122"/>
        <end position="146"/>
    </location>
</feature>
<name>A0ABR2K2A7_9EUKA</name>
<keyword evidence="1" id="KW-0175">Coiled coil</keyword>
<evidence type="ECO:0000313" key="4">
    <source>
        <dbReference type="Proteomes" id="UP001470230"/>
    </source>
</evidence>
<organism evidence="3 4">
    <name type="scientific">Tritrichomonas musculus</name>
    <dbReference type="NCBI Taxonomy" id="1915356"/>
    <lineage>
        <taxon>Eukaryota</taxon>
        <taxon>Metamonada</taxon>
        <taxon>Parabasalia</taxon>
        <taxon>Tritrichomonadida</taxon>
        <taxon>Tritrichomonadidae</taxon>
        <taxon>Tritrichomonas</taxon>
    </lineage>
</organism>
<comment type="caution">
    <text evidence="3">The sequence shown here is derived from an EMBL/GenBank/DDBJ whole genome shotgun (WGS) entry which is preliminary data.</text>
</comment>
<accession>A0ABR2K2A7</accession>
<feature type="coiled-coil region" evidence="1">
    <location>
        <begin position="10"/>
        <end position="112"/>
    </location>
</feature>
<proteinExistence type="predicted"/>
<evidence type="ECO:0000256" key="1">
    <source>
        <dbReference type="SAM" id="Coils"/>
    </source>
</evidence>
<protein>
    <submittedName>
        <fullName evidence="3">Uncharacterized protein</fullName>
    </submittedName>
</protein>
<dbReference type="Proteomes" id="UP001470230">
    <property type="component" value="Unassembled WGS sequence"/>
</dbReference>